<dbReference type="Proteomes" id="UP000254640">
    <property type="component" value="Unassembled WGS sequence"/>
</dbReference>
<name>A0A379ACE8_ENTAG</name>
<evidence type="ECO:0008006" key="3">
    <source>
        <dbReference type="Google" id="ProtNLM"/>
    </source>
</evidence>
<dbReference type="AlphaFoldDB" id="A0A379ACE8"/>
<protein>
    <recommendedName>
        <fullName evidence="3">DNA-binding protein</fullName>
    </recommendedName>
</protein>
<reference evidence="1 2" key="1">
    <citation type="submission" date="2018-06" db="EMBL/GenBank/DDBJ databases">
        <authorList>
            <consortium name="Pathogen Informatics"/>
            <person name="Doyle S."/>
        </authorList>
    </citation>
    <scope>NUCLEOTIDE SEQUENCE [LARGE SCALE GENOMIC DNA]</scope>
    <source>
        <strain evidence="1 2">NCTC9381</strain>
    </source>
</reference>
<gene>
    <name evidence="1" type="ORF">NCTC9381_01428</name>
</gene>
<evidence type="ECO:0000313" key="2">
    <source>
        <dbReference type="Proteomes" id="UP000254640"/>
    </source>
</evidence>
<dbReference type="EMBL" id="UGSO01000001">
    <property type="protein sequence ID" value="SUB15541.1"/>
    <property type="molecule type" value="Genomic_DNA"/>
</dbReference>
<sequence>MARKRHPNKEIETALRYAESHGWLVVTGGHHAWGQNVLSEKSVDVPMWGVLSDLYLEHTKKRTSACPRAATRGRQLSLSEVLMQHKEKHMEYRFTLRFSLPEGHAPVDELLETLAAAGCDDALIGLGMPGRIALEFTRESDSATDVLKQAEEDVLRAIPGATLVEAAPDFVGLTDVAEIIGMTRQNMRKLMLSHRPPFPLPVHDGKTAIWHLADVLEWLSQRGNYTLPAATRELAQVTRQRNLNGSLQRYGLQA</sequence>
<proteinExistence type="predicted"/>
<keyword evidence="2" id="KW-1185">Reference proteome</keyword>
<accession>A0A379ACE8</accession>
<organism evidence="1 2">
    <name type="scientific">Enterobacter agglomerans</name>
    <name type="common">Erwinia herbicola</name>
    <name type="synonym">Pantoea agglomerans</name>
    <dbReference type="NCBI Taxonomy" id="549"/>
    <lineage>
        <taxon>Bacteria</taxon>
        <taxon>Pseudomonadati</taxon>
        <taxon>Pseudomonadota</taxon>
        <taxon>Gammaproteobacteria</taxon>
        <taxon>Enterobacterales</taxon>
        <taxon>Erwiniaceae</taxon>
        <taxon>Pantoea</taxon>
        <taxon>Pantoea agglomerans group</taxon>
    </lineage>
</organism>
<dbReference type="STRING" id="549.BEE12_01960"/>
<evidence type="ECO:0000313" key="1">
    <source>
        <dbReference type="EMBL" id="SUB15541.1"/>
    </source>
</evidence>